<keyword evidence="5" id="KW-0808">Transferase</keyword>
<dbReference type="EC" id="2.7.7.8" evidence="5"/>
<dbReference type="Pfam" id="PF03725">
    <property type="entry name" value="RNase_PH_C"/>
    <property type="match status" value="1"/>
</dbReference>
<dbReference type="InterPro" id="IPR027408">
    <property type="entry name" value="PNPase/RNase_PH_dom_sf"/>
</dbReference>
<evidence type="ECO:0000259" key="4">
    <source>
        <dbReference type="Pfam" id="PF03726"/>
    </source>
</evidence>
<dbReference type="Pfam" id="PF01138">
    <property type="entry name" value="RNase_PH"/>
    <property type="match status" value="2"/>
</dbReference>
<feature type="non-terminal residue" evidence="5">
    <location>
        <position position="563"/>
    </location>
</feature>
<keyword evidence="5" id="KW-0548">Nucleotidyltransferase</keyword>
<dbReference type="InterPro" id="IPR036456">
    <property type="entry name" value="PNPase_PH_RNA-bd_sf"/>
</dbReference>
<dbReference type="GO" id="GO:0006402">
    <property type="term" value="P:mRNA catabolic process"/>
    <property type="evidence" value="ECO:0007669"/>
    <property type="project" value="InterPro"/>
</dbReference>
<feature type="domain" description="Exoribonuclease phosphorolytic" evidence="3">
    <location>
        <begin position="146"/>
        <end position="208"/>
    </location>
</feature>
<feature type="domain" description="Exoribonuclease phosphorolytic" evidence="2">
    <location>
        <begin position="322"/>
        <end position="454"/>
    </location>
</feature>
<dbReference type="InterPro" id="IPR015848">
    <property type="entry name" value="PNPase_PH_RNA-bd_bac/org-type"/>
</dbReference>
<keyword evidence="1" id="KW-0694">RNA-binding</keyword>
<dbReference type="InterPro" id="IPR036345">
    <property type="entry name" value="ExoRNase_PH_dom2_sf"/>
</dbReference>
<dbReference type="NCBIfam" id="TIGR03591">
    <property type="entry name" value="polynuc_phos"/>
    <property type="match status" value="1"/>
</dbReference>
<dbReference type="InterPro" id="IPR020568">
    <property type="entry name" value="Ribosomal_Su5_D2-typ_SF"/>
</dbReference>
<dbReference type="InterPro" id="IPR001247">
    <property type="entry name" value="ExoRNase_PH_dom1"/>
</dbReference>
<dbReference type="SUPFAM" id="SSF55666">
    <property type="entry name" value="Ribonuclease PH domain 2-like"/>
    <property type="match status" value="2"/>
</dbReference>
<dbReference type="PANTHER" id="PTHR11252:SF0">
    <property type="entry name" value="POLYRIBONUCLEOTIDE NUCLEOTIDYLTRANSFERASE 1, MITOCHONDRIAL"/>
    <property type="match status" value="1"/>
</dbReference>
<dbReference type="FunFam" id="3.30.230.70:FF:000002">
    <property type="entry name" value="Polyribonucleotide nucleotidyltransferase"/>
    <property type="match status" value="1"/>
</dbReference>
<accession>A0A3B1BWM5</accession>
<gene>
    <name evidence="5" type="ORF">MNBD_IGNAVI01-143</name>
</gene>
<dbReference type="GO" id="GO:0005829">
    <property type="term" value="C:cytosol"/>
    <property type="evidence" value="ECO:0007669"/>
    <property type="project" value="TreeGrafter"/>
</dbReference>
<dbReference type="EMBL" id="UOGD01000222">
    <property type="protein sequence ID" value="VAX22349.1"/>
    <property type="molecule type" value="Genomic_DNA"/>
</dbReference>
<dbReference type="Pfam" id="PF03726">
    <property type="entry name" value="PNPase"/>
    <property type="match status" value="1"/>
</dbReference>
<evidence type="ECO:0000259" key="3">
    <source>
        <dbReference type="Pfam" id="PF03725"/>
    </source>
</evidence>
<dbReference type="SUPFAM" id="SSF54211">
    <property type="entry name" value="Ribosomal protein S5 domain 2-like"/>
    <property type="match status" value="2"/>
</dbReference>
<dbReference type="GO" id="GO:0004654">
    <property type="term" value="F:polyribonucleotide nucleotidyltransferase activity"/>
    <property type="evidence" value="ECO:0007669"/>
    <property type="project" value="UniProtKB-EC"/>
</dbReference>
<dbReference type="GO" id="GO:0006396">
    <property type="term" value="P:RNA processing"/>
    <property type="evidence" value="ECO:0007669"/>
    <property type="project" value="InterPro"/>
</dbReference>
<dbReference type="SUPFAM" id="SSF46915">
    <property type="entry name" value="Polynucleotide phosphorylase/guanosine pentaphosphate synthase (PNPase/GPSI), domain 3"/>
    <property type="match status" value="1"/>
</dbReference>
<evidence type="ECO:0000313" key="5">
    <source>
        <dbReference type="EMBL" id="VAX22349.1"/>
    </source>
</evidence>
<dbReference type="CDD" id="cd11364">
    <property type="entry name" value="RNase_PH_PNPase_2"/>
    <property type="match status" value="1"/>
</dbReference>
<organism evidence="5">
    <name type="scientific">hydrothermal vent metagenome</name>
    <dbReference type="NCBI Taxonomy" id="652676"/>
    <lineage>
        <taxon>unclassified sequences</taxon>
        <taxon>metagenomes</taxon>
        <taxon>ecological metagenomes</taxon>
    </lineage>
</organism>
<sequence length="563" mass="61852">MIITKEVEIGGKKLTIETGKLAKQANGAVMVQYGDTMVLVTAVASKKPNTELDYFPLSVEYKEKAFAAGKIPGGFFKREGRPTEKEILSGRLIDRPIRPLFPSDYNNDTQIAAFVYSYDGENDPDVVAAVGASAALAISDIPFLEPIGEIRVGKVNGELIANPTVQQIEESDIELTIAGTESSIMMVEGESREVSEEDLLEALKFAHSEIQKLIAVQKELVEACGRPKMQVEAKEVNEELVKDVHELAYDKFKEVVSTVLAKEDRYAKNDEITEEVIEKLAEKYPEEEGDIKNVIHDIEKELMRKRILEEGKRLDGRGLTDIRPITSEIGIIPRTHGSGLFTRGETQSLTTLTLGTARDEQIIDGLGDEFKKSFMLHYNFPPFSVGETGRYGGIGRREVGHGNLAERALKYIIPPKEKFPYTIRINSDILESNGSSSMATVCAGSLALMDGGVPVKTSIAGIAMGLVKEEDNYAVLSDILGNEDHLGDMDFKVAGSEKGITAIQMDIKIQGISYEIMEAALKQAKDGRIHILGKMAETITEPREAISPFAPSLLFIQINPDKI</sequence>
<dbReference type="Gene3D" id="3.30.230.70">
    <property type="entry name" value="GHMP Kinase, N-terminal domain"/>
    <property type="match status" value="2"/>
</dbReference>
<evidence type="ECO:0000256" key="1">
    <source>
        <dbReference type="ARBA" id="ARBA00022884"/>
    </source>
</evidence>
<dbReference type="AlphaFoldDB" id="A0A3B1BWM5"/>
<dbReference type="InterPro" id="IPR012162">
    <property type="entry name" value="PNPase"/>
</dbReference>
<protein>
    <submittedName>
        <fullName evidence="5">Polyribonucleotide nucleotidyltransferase</fullName>
        <ecNumber evidence="5">2.7.7.8</ecNumber>
    </submittedName>
</protein>
<dbReference type="NCBIfam" id="NF008805">
    <property type="entry name" value="PRK11824.1"/>
    <property type="match status" value="1"/>
</dbReference>
<name>A0A3B1BWM5_9ZZZZ</name>
<evidence type="ECO:0000259" key="2">
    <source>
        <dbReference type="Pfam" id="PF01138"/>
    </source>
</evidence>
<reference evidence="5" key="1">
    <citation type="submission" date="2018-06" db="EMBL/GenBank/DDBJ databases">
        <authorList>
            <person name="Zhirakovskaya E."/>
        </authorList>
    </citation>
    <scope>NUCLEOTIDE SEQUENCE</scope>
</reference>
<feature type="domain" description="Polyribonucleotide nucleotidyltransferase RNA-binding" evidence="4">
    <location>
        <begin position="239"/>
        <end position="317"/>
    </location>
</feature>
<dbReference type="CDD" id="cd11363">
    <property type="entry name" value="RNase_PH_PNPase_1"/>
    <property type="match status" value="1"/>
</dbReference>
<dbReference type="GO" id="GO:0000175">
    <property type="term" value="F:3'-5'-RNA exonuclease activity"/>
    <property type="evidence" value="ECO:0007669"/>
    <property type="project" value="TreeGrafter"/>
</dbReference>
<proteinExistence type="predicted"/>
<dbReference type="PANTHER" id="PTHR11252">
    <property type="entry name" value="POLYRIBONUCLEOTIDE NUCLEOTIDYLTRANSFERASE"/>
    <property type="match status" value="1"/>
</dbReference>
<dbReference type="GO" id="GO:0003723">
    <property type="term" value="F:RNA binding"/>
    <property type="evidence" value="ECO:0007669"/>
    <property type="project" value="UniProtKB-KW"/>
</dbReference>
<dbReference type="InterPro" id="IPR015847">
    <property type="entry name" value="ExoRNase_PH_dom2"/>
</dbReference>
<feature type="domain" description="Exoribonuclease phosphorolytic" evidence="2">
    <location>
        <begin position="12"/>
        <end position="142"/>
    </location>
</feature>